<protein>
    <recommendedName>
        <fullName evidence="8">Probable membrane transporter protein</fullName>
    </recommendedName>
</protein>
<dbReference type="InterPro" id="IPR002781">
    <property type="entry name" value="TM_pro_TauE-like"/>
</dbReference>
<keyword evidence="3" id="KW-0813">Transport</keyword>
<dbReference type="Pfam" id="PF01925">
    <property type="entry name" value="TauE"/>
    <property type="match status" value="1"/>
</dbReference>
<comment type="caution">
    <text evidence="10">The sequence shown here is derived from an EMBL/GenBank/DDBJ whole genome shotgun (WGS) entry which is preliminary data.</text>
</comment>
<evidence type="ECO:0000256" key="2">
    <source>
        <dbReference type="ARBA" id="ARBA00009142"/>
    </source>
</evidence>
<sequence length="251" mass="25859">MSLLTIALLFLAGFAASAINAVAGGGTFISFGALSLIGVPPISANATASIAQLPGYFTSTLPYMKDIRGIWREILVLAVVSVVGSTLGALILLWLNNAQFAAAVPWLLLGATGLFAAGPLLKPKPRPAGTTPGKRRFAAPVMQFVTAIYGGFFGAGMGIMMLATLGLTDSGDYHRLNAMKNVLANVIAVVAIVVFVSGGVVNWPGALAMIPGVALGGYCGVWIAKRVPQIAVRAFVIAVGLFLAGYYFVTG</sequence>
<keyword evidence="5 8" id="KW-0812">Transmembrane</keyword>
<evidence type="ECO:0000256" key="5">
    <source>
        <dbReference type="ARBA" id="ARBA00022692"/>
    </source>
</evidence>
<organism evidence="10 11">
    <name type="scientific">Jiella mangrovi</name>
    <dbReference type="NCBI Taxonomy" id="2821407"/>
    <lineage>
        <taxon>Bacteria</taxon>
        <taxon>Pseudomonadati</taxon>
        <taxon>Pseudomonadota</taxon>
        <taxon>Alphaproteobacteria</taxon>
        <taxon>Hyphomicrobiales</taxon>
        <taxon>Aurantimonadaceae</taxon>
        <taxon>Jiella</taxon>
    </lineage>
</organism>
<accession>A0ABS4BIL9</accession>
<evidence type="ECO:0000256" key="4">
    <source>
        <dbReference type="ARBA" id="ARBA00022475"/>
    </source>
</evidence>
<feature type="transmembrane region" description="Helical" evidence="8">
    <location>
        <begin position="206"/>
        <end position="224"/>
    </location>
</feature>
<dbReference type="PANTHER" id="PTHR30269:SF0">
    <property type="entry name" value="MEMBRANE TRANSPORTER PROTEIN YFCA-RELATED"/>
    <property type="match status" value="1"/>
</dbReference>
<feature type="signal peptide" evidence="9">
    <location>
        <begin position="1"/>
        <end position="23"/>
    </location>
</feature>
<evidence type="ECO:0000256" key="6">
    <source>
        <dbReference type="ARBA" id="ARBA00022989"/>
    </source>
</evidence>
<comment type="similarity">
    <text evidence="2 8">Belongs to the 4-toluene sulfonate uptake permease (TSUP) (TC 2.A.102) family.</text>
</comment>
<dbReference type="InterPro" id="IPR052017">
    <property type="entry name" value="TSUP"/>
</dbReference>
<reference evidence="10 11" key="1">
    <citation type="submission" date="2021-04" db="EMBL/GenBank/DDBJ databases">
        <title>Whole genome sequence of Jiella sp. KSK16Y-1.</title>
        <authorList>
            <person name="Tuo L."/>
        </authorList>
    </citation>
    <scope>NUCLEOTIDE SEQUENCE [LARGE SCALE GENOMIC DNA]</scope>
    <source>
        <strain evidence="10 11">KSK16Y-1</strain>
    </source>
</reference>
<gene>
    <name evidence="10" type="ORF">J6595_13430</name>
</gene>
<evidence type="ECO:0000256" key="1">
    <source>
        <dbReference type="ARBA" id="ARBA00004651"/>
    </source>
</evidence>
<evidence type="ECO:0000256" key="8">
    <source>
        <dbReference type="RuleBase" id="RU363041"/>
    </source>
</evidence>
<keyword evidence="6 8" id="KW-1133">Transmembrane helix</keyword>
<comment type="subcellular location">
    <subcellularLocation>
        <location evidence="1 8">Cell membrane</location>
        <topology evidence="1 8">Multi-pass membrane protein</topology>
    </subcellularLocation>
</comment>
<feature type="transmembrane region" description="Helical" evidence="8">
    <location>
        <begin position="230"/>
        <end position="249"/>
    </location>
</feature>
<feature type="transmembrane region" description="Helical" evidence="8">
    <location>
        <begin position="74"/>
        <end position="94"/>
    </location>
</feature>
<keyword evidence="7 8" id="KW-0472">Membrane</keyword>
<keyword evidence="9" id="KW-0732">Signal</keyword>
<proteinExistence type="inferred from homology"/>
<evidence type="ECO:0000313" key="10">
    <source>
        <dbReference type="EMBL" id="MBP0616585.1"/>
    </source>
</evidence>
<keyword evidence="4 8" id="KW-1003">Cell membrane</keyword>
<dbReference type="EMBL" id="JAGJCF010000009">
    <property type="protein sequence ID" value="MBP0616585.1"/>
    <property type="molecule type" value="Genomic_DNA"/>
</dbReference>
<dbReference type="RefSeq" id="WP_209595074.1">
    <property type="nucleotide sequence ID" value="NZ_JAGJCF010000009.1"/>
</dbReference>
<evidence type="ECO:0000256" key="9">
    <source>
        <dbReference type="SAM" id="SignalP"/>
    </source>
</evidence>
<dbReference type="PANTHER" id="PTHR30269">
    <property type="entry name" value="TRANSMEMBRANE PROTEIN YFCA"/>
    <property type="match status" value="1"/>
</dbReference>
<feature type="chain" id="PRO_5047132973" description="Probable membrane transporter protein" evidence="9">
    <location>
        <begin position="24"/>
        <end position="251"/>
    </location>
</feature>
<evidence type="ECO:0000313" key="11">
    <source>
        <dbReference type="Proteomes" id="UP000678276"/>
    </source>
</evidence>
<feature type="transmembrane region" description="Helical" evidence="8">
    <location>
        <begin position="182"/>
        <end position="201"/>
    </location>
</feature>
<keyword evidence="11" id="KW-1185">Reference proteome</keyword>
<name>A0ABS4BIL9_9HYPH</name>
<dbReference type="Proteomes" id="UP000678276">
    <property type="component" value="Unassembled WGS sequence"/>
</dbReference>
<evidence type="ECO:0000256" key="7">
    <source>
        <dbReference type="ARBA" id="ARBA00023136"/>
    </source>
</evidence>
<feature type="transmembrane region" description="Helical" evidence="8">
    <location>
        <begin position="100"/>
        <end position="121"/>
    </location>
</feature>
<evidence type="ECO:0000256" key="3">
    <source>
        <dbReference type="ARBA" id="ARBA00022448"/>
    </source>
</evidence>
<feature type="transmembrane region" description="Helical" evidence="8">
    <location>
        <begin position="141"/>
        <end position="162"/>
    </location>
</feature>